<feature type="region of interest" description="Disordered" evidence="1">
    <location>
        <begin position="104"/>
        <end position="132"/>
    </location>
</feature>
<evidence type="ECO:0008006" key="4">
    <source>
        <dbReference type="Google" id="ProtNLM"/>
    </source>
</evidence>
<dbReference type="PaxDb" id="4113-PGSC0003DMT400086794"/>
<dbReference type="EnsemblPlants" id="PGSC0003DMT400086794">
    <property type="protein sequence ID" value="PGSC0003DMT400086794"/>
    <property type="gene ID" value="PGSC0003DMG400036365"/>
</dbReference>
<dbReference type="Gramene" id="PGSC0003DMT400086794">
    <property type="protein sequence ID" value="PGSC0003DMT400086794"/>
    <property type="gene ID" value="PGSC0003DMG400036365"/>
</dbReference>
<evidence type="ECO:0000256" key="1">
    <source>
        <dbReference type="SAM" id="MobiDB-lite"/>
    </source>
</evidence>
<dbReference type="HOGENOM" id="CLU_1597356_0_0_1"/>
<evidence type="ECO:0000313" key="2">
    <source>
        <dbReference type="EnsemblPlants" id="PGSC0003DMT400086794"/>
    </source>
</evidence>
<proteinExistence type="predicted"/>
<accession>M1DCH9</accession>
<name>M1DCH9_SOLTU</name>
<keyword evidence="3" id="KW-1185">Reference proteome</keyword>
<sequence>MNNQGLPVNPIGVNLGNVVELPQPRVVGEENRGHTFMVTSSLMQMLTARGLFSGSPSEDPHAHLAKLRVVCKSCVGNQGRNYGNYNREGHYVRDWNFNRDSNYNRNSYGNRNDRVGPYVPPQNRESGARETGGNMARIEDMMQKMMRRFDATDENVKDMRSDLSGIG</sequence>
<dbReference type="InParanoid" id="M1DCH9"/>
<dbReference type="Proteomes" id="UP000011115">
    <property type="component" value="Unassembled WGS sequence"/>
</dbReference>
<reference evidence="3" key="1">
    <citation type="journal article" date="2011" name="Nature">
        <title>Genome sequence and analysis of the tuber crop potato.</title>
        <authorList>
            <consortium name="The Potato Genome Sequencing Consortium"/>
        </authorList>
    </citation>
    <scope>NUCLEOTIDE SEQUENCE [LARGE SCALE GENOMIC DNA]</scope>
    <source>
        <strain evidence="3">cv. DM1-3 516 R44</strain>
    </source>
</reference>
<reference evidence="2" key="2">
    <citation type="submission" date="2015-06" db="UniProtKB">
        <authorList>
            <consortium name="EnsemblPlants"/>
        </authorList>
    </citation>
    <scope>IDENTIFICATION</scope>
    <source>
        <strain evidence="2">DM1-3 516 R44</strain>
    </source>
</reference>
<organism evidence="2 3">
    <name type="scientific">Solanum tuberosum</name>
    <name type="common">Potato</name>
    <dbReference type="NCBI Taxonomy" id="4113"/>
    <lineage>
        <taxon>Eukaryota</taxon>
        <taxon>Viridiplantae</taxon>
        <taxon>Streptophyta</taxon>
        <taxon>Embryophyta</taxon>
        <taxon>Tracheophyta</taxon>
        <taxon>Spermatophyta</taxon>
        <taxon>Magnoliopsida</taxon>
        <taxon>eudicotyledons</taxon>
        <taxon>Gunneridae</taxon>
        <taxon>Pentapetalae</taxon>
        <taxon>asterids</taxon>
        <taxon>lamiids</taxon>
        <taxon>Solanales</taxon>
        <taxon>Solanaceae</taxon>
        <taxon>Solanoideae</taxon>
        <taxon>Solaneae</taxon>
        <taxon>Solanum</taxon>
    </lineage>
</organism>
<evidence type="ECO:0000313" key="3">
    <source>
        <dbReference type="Proteomes" id="UP000011115"/>
    </source>
</evidence>
<dbReference type="AlphaFoldDB" id="M1DCH9"/>
<protein>
    <recommendedName>
        <fullName evidence="4">Integrase core domain containing protein</fullName>
    </recommendedName>
</protein>